<name>A0A448WM39_9PLAT</name>
<comment type="caution">
    <text evidence="1">The sequence shown here is derived from an EMBL/GenBank/DDBJ whole genome shotgun (WGS) entry which is preliminary data.</text>
</comment>
<sequence length="211" mass="22865">MASSLVPASSTSPTCGRDLNLPLLAPVDGTAVRLLWDTSALPARMKFGARFRLQFMAILSPSPIFHLPSTTLSRRSSTVGQDRPDCLILLHPPPAHPTCQLANHMAAQTYIFLCVHIQQVSFSSQPTIHPSGQPSIFPSISLSLSLSLFLPTPRHLHLSFCPCPRAFFALSEFLSPAGTGLFPFSLLPTSTRHALIAKTQCPFAILLLVLT</sequence>
<organism evidence="1 2">
    <name type="scientific">Protopolystoma xenopodis</name>
    <dbReference type="NCBI Taxonomy" id="117903"/>
    <lineage>
        <taxon>Eukaryota</taxon>
        <taxon>Metazoa</taxon>
        <taxon>Spiralia</taxon>
        <taxon>Lophotrochozoa</taxon>
        <taxon>Platyhelminthes</taxon>
        <taxon>Monogenea</taxon>
        <taxon>Polyopisthocotylea</taxon>
        <taxon>Polystomatidea</taxon>
        <taxon>Polystomatidae</taxon>
        <taxon>Protopolystoma</taxon>
    </lineage>
</organism>
<dbReference type="Proteomes" id="UP000784294">
    <property type="component" value="Unassembled WGS sequence"/>
</dbReference>
<proteinExistence type="predicted"/>
<reference evidence="1" key="1">
    <citation type="submission" date="2018-11" db="EMBL/GenBank/DDBJ databases">
        <authorList>
            <consortium name="Pathogen Informatics"/>
        </authorList>
    </citation>
    <scope>NUCLEOTIDE SEQUENCE</scope>
</reference>
<evidence type="ECO:0000313" key="2">
    <source>
        <dbReference type="Proteomes" id="UP000784294"/>
    </source>
</evidence>
<evidence type="ECO:0000313" key="1">
    <source>
        <dbReference type="EMBL" id="VEL15250.1"/>
    </source>
</evidence>
<dbReference type="EMBL" id="CAAALY010023953">
    <property type="protein sequence ID" value="VEL15250.1"/>
    <property type="molecule type" value="Genomic_DNA"/>
</dbReference>
<gene>
    <name evidence="1" type="ORF">PXEA_LOCUS8690</name>
</gene>
<accession>A0A448WM39</accession>
<protein>
    <submittedName>
        <fullName evidence="1">Uncharacterized protein</fullName>
    </submittedName>
</protein>
<keyword evidence="2" id="KW-1185">Reference proteome</keyword>
<dbReference type="AlphaFoldDB" id="A0A448WM39"/>